<dbReference type="Gene3D" id="2.10.50.10">
    <property type="entry name" value="Tumor Necrosis Factor Receptor, subunit A, domain 2"/>
    <property type="match status" value="1"/>
</dbReference>
<accession>A0AAE0GDY7</accession>
<protein>
    <recommendedName>
        <fullName evidence="2">Tyrosine-protein kinase ephrin type A/B receptor-like domain-containing protein</fullName>
    </recommendedName>
</protein>
<dbReference type="InterPro" id="IPR011641">
    <property type="entry name" value="Tyr-kin_ephrin_A/B_rcpt-like"/>
</dbReference>
<sequence length="287" mass="30827">MHLRVYEVISDTVSIKHDSAIGLVGIKVLEACDPGYYLGGVELPESTDLTANCRPCPPGTFMATKNSLTSCEPCQAGHFTSSSGSTGCAKCGVGTFAPLNGSISCESCPTNTNNYLAPSIENYSEEGTTERFVPERAEDCLPMVGFYGARGKPATSCPAGGVCCQCDTSKLSVKSNVTTEWIALVDAMDTDLPDTLREMLDSLENDEAFCTCVSGTEWPFPDNGCEDDYYMANGECVKCVESAAVIVYSFIATATVITVVAYAMYQAQNKLRYNSLTNPTMLERIHI</sequence>
<gene>
    <name evidence="3" type="ORF">CYMTET_15637</name>
</gene>
<evidence type="ECO:0000313" key="3">
    <source>
        <dbReference type="EMBL" id="KAK3276277.1"/>
    </source>
</evidence>
<organism evidence="3 4">
    <name type="scientific">Cymbomonas tetramitiformis</name>
    <dbReference type="NCBI Taxonomy" id="36881"/>
    <lineage>
        <taxon>Eukaryota</taxon>
        <taxon>Viridiplantae</taxon>
        <taxon>Chlorophyta</taxon>
        <taxon>Pyramimonadophyceae</taxon>
        <taxon>Pyramimonadales</taxon>
        <taxon>Pyramimonadaceae</taxon>
        <taxon>Cymbomonas</taxon>
    </lineage>
</organism>
<keyword evidence="4" id="KW-1185">Reference proteome</keyword>
<keyword evidence="1" id="KW-0472">Membrane</keyword>
<comment type="caution">
    <text evidence="3">The sequence shown here is derived from an EMBL/GenBank/DDBJ whole genome shotgun (WGS) entry which is preliminary data.</text>
</comment>
<feature type="transmembrane region" description="Helical" evidence="1">
    <location>
        <begin position="245"/>
        <end position="265"/>
    </location>
</feature>
<dbReference type="PANTHER" id="PTHR46967">
    <property type="entry name" value="INSULIN-LIKE GROWTH FACTOR BINDING PROTEIN,N-TERMINAL"/>
    <property type="match status" value="1"/>
</dbReference>
<dbReference type="AlphaFoldDB" id="A0AAE0GDY7"/>
<feature type="domain" description="Tyrosine-protein kinase ephrin type A/B receptor-like" evidence="2">
    <location>
        <begin position="82"/>
        <end position="113"/>
    </location>
</feature>
<evidence type="ECO:0000256" key="1">
    <source>
        <dbReference type="SAM" id="Phobius"/>
    </source>
</evidence>
<dbReference type="SUPFAM" id="SSF57184">
    <property type="entry name" value="Growth factor receptor domain"/>
    <property type="match status" value="1"/>
</dbReference>
<keyword evidence="1" id="KW-0812">Transmembrane</keyword>
<proteinExistence type="predicted"/>
<evidence type="ECO:0000259" key="2">
    <source>
        <dbReference type="Pfam" id="PF07699"/>
    </source>
</evidence>
<dbReference type="SUPFAM" id="SSF57586">
    <property type="entry name" value="TNF receptor-like"/>
    <property type="match status" value="1"/>
</dbReference>
<dbReference type="Pfam" id="PF07699">
    <property type="entry name" value="Ephrin_rec_like"/>
    <property type="match status" value="1"/>
</dbReference>
<name>A0AAE0GDY7_9CHLO</name>
<dbReference type="InterPro" id="IPR009030">
    <property type="entry name" value="Growth_fac_rcpt_cys_sf"/>
</dbReference>
<keyword evidence="1" id="KW-1133">Transmembrane helix</keyword>
<dbReference type="PANTHER" id="PTHR46967:SF1">
    <property type="entry name" value="KERATIN-ASSOCIATED PROTEIN 16-1-LIKE"/>
    <property type="match status" value="1"/>
</dbReference>
<evidence type="ECO:0000313" key="4">
    <source>
        <dbReference type="Proteomes" id="UP001190700"/>
    </source>
</evidence>
<dbReference type="SMART" id="SM01411">
    <property type="entry name" value="Ephrin_rec_like"/>
    <property type="match status" value="1"/>
</dbReference>
<reference evidence="3 4" key="1">
    <citation type="journal article" date="2015" name="Genome Biol. Evol.">
        <title>Comparative Genomics of a Bacterivorous Green Alga Reveals Evolutionary Causalities and Consequences of Phago-Mixotrophic Mode of Nutrition.</title>
        <authorList>
            <person name="Burns J.A."/>
            <person name="Paasch A."/>
            <person name="Narechania A."/>
            <person name="Kim E."/>
        </authorList>
    </citation>
    <scope>NUCLEOTIDE SEQUENCE [LARGE SCALE GENOMIC DNA]</scope>
    <source>
        <strain evidence="3 4">PLY_AMNH</strain>
    </source>
</reference>
<dbReference type="EMBL" id="LGRX02006651">
    <property type="protein sequence ID" value="KAK3276277.1"/>
    <property type="molecule type" value="Genomic_DNA"/>
</dbReference>
<dbReference type="Proteomes" id="UP001190700">
    <property type="component" value="Unassembled WGS sequence"/>
</dbReference>